<sequence>MTGRGHPQAAILEGTSLAETGIGGLGARVAQADFARLVANALRLTNDPALGLRLGERLNLSAHAVLGQAFMTCRDLAEVLDLFMRYYHLLSPALELEYALTDRECIITTVNIPYPELAEFGFELMGAAMRNTLRGLLGLPELTLELEFPYPAPAHHDAYRALFGDHVHFERPQGRIRFNRALLRTRLPSSNPALRALYEEECARLLQDLKGADSVAEQTLRLLRKLEGQYPQMPQLARMLNLSPRTYRRRLAGEGESFQTLLDRVRVEHATRHLTQTRLPLSTIAYMVGFNDPSNFRRAFRRWTGRSPAQVRADG</sequence>
<feature type="domain" description="HTH araC/xylS-type" evidence="4">
    <location>
        <begin position="217"/>
        <end position="314"/>
    </location>
</feature>
<dbReference type="EMBL" id="AUVB01000089">
    <property type="protein sequence ID" value="KGE02537.1"/>
    <property type="molecule type" value="Genomic_DNA"/>
</dbReference>
<proteinExistence type="predicted"/>
<dbReference type="InterPro" id="IPR032687">
    <property type="entry name" value="AraC-type_N"/>
</dbReference>
<dbReference type="PROSITE" id="PS01124">
    <property type="entry name" value="HTH_ARAC_FAMILY_2"/>
    <property type="match status" value="1"/>
</dbReference>
<evidence type="ECO:0000313" key="6">
    <source>
        <dbReference type="Proteomes" id="UP000029640"/>
    </source>
</evidence>
<organism evidence="5 6">
    <name type="scientific">Pseudohaliea rubra DSM 19751</name>
    <dbReference type="NCBI Taxonomy" id="1265313"/>
    <lineage>
        <taxon>Bacteria</taxon>
        <taxon>Pseudomonadati</taxon>
        <taxon>Pseudomonadota</taxon>
        <taxon>Gammaproteobacteria</taxon>
        <taxon>Cellvibrionales</taxon>
        <taxon>Halieaceae</taxon>
        <taxon>Pseudohaliea</taxon>
    </lineage>
</organism>
<keyword evidence="2" id="KW-0238">DNA-binding</keyword>
<dbReference type="Gene3D" id="1.10.10.60">
    <property type="entry name" value="Homeodomain-like"/>
    <property type="match status" value="1"/>
</dbReference>
<keyword evidence="1" id="KW-0805">Transcription regulation</keyword>
<dbReference type="AlphaFoldDB" id="A0A095VM43"/>
<dbReference type="HOGENOM" id="CLU_047522_3_1_6"/>
<evidence type="ECO:0000256" key="1">
    <source>
        <dbReference type="ARBA" id="ARBA00023015"/>
    </source>
</evidence>
<dbReference type="Pfam" id="PF12833">
    <property type="entry name" value="HTH_18"/>
    <property type="match status" value="1"/>
</dbReference>
<dbReference type="PROSITE" id="PS00041">
    <property type="entry name" value="HTH_ARAC_FAMILY_1"/>
    <property type="match status" value="1"/>
</dbReference>
<dbReference type="Pfam" id="PF12625">
    <property type="entry name" value="Arabinose_bd"/>
    <property type="match status" value="1"/>
</dbReference>
<accession>A0A095VM43</accession>
<evidence type="ECO:0000256" key="3">
    <source>
        <dbReference type="ARBA" id="ARBA00023163"/>
    </source>
</evidence>
<dbReference type="GO" id="GO:0003700">
    <property type="term" value="F:DNA-binding transcription factor activity"/>
    <property type="evidence" value="ECO:0007669"/>
    <property type="project" value="InterPro"/>
</dbReference>
<dbReference type="GO" id="GO:0000976">
    <property type="term" value="F:transcription cis-regulatory region binding"/>
    <property type="evidence" value="ECO:0007669"/>
    <property type="project" value="TreeGrafter"/>
</dbReference>
<evidence type="ECO:0000313" key="5">
    <source>
        <dbReference type="EMBL" id="KGE02537.1"/>
    </source>
</evidence>
<dbReference type="eggNOG" id="COG2207">
    <property type="taxonomic scope" value="Bacteria"/>
</dbReference>
<dbReference type="STRING" id="1265313.HRUBRA_02802"/>
<dbReference type="InterPro" id="IPR018060">
    <property type="entry name" value="HTH_AraC"/>
</dbReference>
<reference evidence="5 6" key="1">
    <citation type="journal article" date="2014" name="Genome Announc.">
        <title>Genome Sequence of Gammaproteobacterial Pseudohaliea rubra Type Strain DSM 19751, Isolated from Coastal Seawater of the Mediterranean Sea.</title>
        <authorList>
            <person name="Spring S."/>
            <person name="Fiebig A."/>
            <person name="Riedel T."/>
            <person name="Goker M."/>
            <person name="Klenk H.P."/>
        </authorList>
    </citation>
    <scope>NUCLEOTIDE SEQUENCE [LARGE SCALE GENOMIC DNA]</scope>
    <source>
        <strain evidence="5 6">DSM 19751</strain>
    </source>
</reference>
<name>A0A095VM43_9GAMM</name>
<evidence type="ECO:0000259" key="4">
    <source>
        <dbReference type="PROSITE" id="PS01124"/>
    </source>
</evidence>
<comment type="caution">
    <text evidence="5">The sequence shown here is derived from an EMBL/GenBank/DDBJ whole genome shotgun (WGS) entry which is preliminary data.</text>
</comment>
<dbReference type="InterPro" id="IPR018062">
    <property type="entry name" value="HTH_AraC-typ_CS"/>
</dbReference>
<gene>
    <name evidence="5" type="ORF">HRUBRA_02802</name>
</gene>
<evidence type="ECO:0000256" key="2">
    <source>
        <dbReference type="ARBA" id="ARBA00023125"/>
    </source>
</evidence>
<protein>
    <submittedName>
        <fullName evidence="5">Ornithine utilization regulator</fullName>
    </submittedName>
</protein>
<dbReference type="PANTHER" id="PTHR47894">
    <property type="entry name" value="HTH-TYPE TRANSCRIPTIONAL REGULATOR GADX"/>
    <property type="match status" value="1"/>
</dbReference>
<keyword evidence="3" id="KW-0804">Transcription</keyword>
<keyword evidence="6" id="KW-1185">Reference proteome</keyword>
<dbReference type="GO" id="GO:0005829">
    <property type="term" value="C:cytosol"/>
    <property type="evidence" value="ECO:0007669"/>
    <property type="project" value="TreeGrafter"/>
</dbReference>
<dbReference type="PANTHER" id="PTHR47894:SF1">
    <property type="entry name" value="HTH-TYPE TRANSCRIPTIONAL REGULATOR VQSM"/>
    <property type="match status" value="1"/>
</dbReference>
<dbReference type="Proteomes" id="UP000029640">
    <property type="component" value="Unassembled WGS sequence"/>
</dbReference>
<dbReference type="SMART" id="SM00342">
    <property type="entry name" value="HTH_ARAC"/>
    <property type="match status" value="1"/>
</dbReference>
<dbReference type="InterPro" id="IPR009057">
    <property type="entry name" value="Homeodomain-like_sf"/>
</dbReference>
<dbReference type="PATRIC" id="fig|1265313.6.peg.2758"/>
<dbReference type="SUPFAM" id="SSF46689">
    <property type="entry name" value="Homeodomain-like"/>
    <property type="match status" value="1"/>
</dbReference>